<name>A0A1F8DVU1_9BACT</name>
<dbReference type="PROSITE" id="PS50059">
    <property type="entry name" value="FKBP_PPIASE"/>
    <property type="match status" value="1"/>
</dbReference>
<proteinExistence type="inferred from homology"/>
<dbReference type="Gene3D" id="3.10.50.40">
    <property type="match status" value="1"/>
</dbReference>
<feature type="transmembrane region" description="Helical" evidence="7">
    <location>
        <begin position="6"/>
        <end position="23"/>
    </location>
</feature>
<dbReference type="InterPro" id="IPR046357">
    <property type="entry name" value="PPIase_dom_sf"/>
</dbReference>
<evidence type="ECO:0000256" key="5">
    <source>
        <dbReference type="PROSITE-ProRule" id="PRU00277"/>
    </source>
</evidence>
<dbReference type="PANTHER" id="PTHR43811">
    <property type="entry name" value="FKBP-TYPE PEPTIDYL-PROLYL CIS-TRANS ISOMERASE FKPA"/>
    <property type="match status" value="1"/>
</dbReference>
<evidence type="ECO:0000256" key="3">
    <source>
        <dbReference type="ARBA" id="ARBA00023110"/>
    </source>
</evidence>
<keyword evidence="4 5" id="KW-0413">Isomerase</keyword>
<feature type="domain" description="PPIase FKBP-type" evidence="8">
    <location>
        <begin position="56"/>
        <end position="145"/>
    </location>
</feature>
<evidence type="ECO:0000313" key="9">
    <source>
        <dbReference type="EMBL" id="OGM92536.1"/>
    </source>
</evidence>
<gene>
    <name evidence="9" type="ORF">A2755_00365</name>
</gene>
<evidence type="ECO:0000256" key="1">
    <source>
        <dbReference type="ARBA" id="ARBA00000971"/>
    </source>
</evidence>
<accession>A0A1F8DVU1</accession>
<dbReference type="AlphaFoldDB" id="A0A1F8DVU1"/>
<dbReference type="EC" id="5.2.1.8" evidence="6"/>
<dbReference type="SUPFAM" id="SSF54534">
    <property type="entry name" value="FKBP-like"/>
    <property type="match status" value="1"/>
</dbReference>
<dbReference type="FunFam" id="3.10.50.40:FF:000006">
    <property type="entry name" value="Peptidyl-prolyl cis-trans isomerase"/>
    <property type="match status" value="1"/>
</dbReference>
<dbReference type="InterPro" id="IPR001179">
    <property type="entry name" value="PPIase_FKBP_dom"/>
</dbReference>
<dbReference type="PANTHER" id="PTHR43811:SF19">
    <property type="entry name" value="39 KDA FK506-BINDING NUCLEAR PROTEIN"/>
    <property type="match status" value="1"/>
</dbReference>
<comment type="similarity">
    <text evidence="2 6">Belongs to the FKBP-type PPIase family.</text>
</comment>
<evidence type="ECO:0000259" key="8">
    <source>
        <dbReference type="PROSITE" id="PS50059"/>
    </source>
</evidence>
<reference evidence="9 10" key="1">
    <citation type="journal article" date="2016" name="Nat. Commun.">
        <title>Thousands of microbial genomes shed light on interconnected biogeochemical processes in an aquifer system.</title>
        <authorList>
            <person name="Anantharaman K."/>
            <person name="Brown C.T."/>
            <person name="Hug L.A."/>
            <person name="Sharon I."/>
            <person name="Castelle C.J."/>
            <person name="Probst A.J."/>
            <person name="Thomas B.C."/>
            <person name="Singh A."/>
            <person name="Wilkins M.J."/>
            <person name="Karaoz U."/>
            <person name="Brodie E.L."/>
            <person name="Williams K.H."/>
            <person name="Hubbard S.S."/>
            <person name="Banfield J.F."/>
        </authorList>
    </citation>
    <scope>NUCLEOTIDE SEQUENCE [LARGE SCALE GENOMIC DNA]</scope>
</reference>
<protein>
    <recommendedName>
        <fullName evidence="6">Peptidyl-prolyl cis-trans isomerase</fullName>
        <ecNumber evidence="6">5.2.1.8</ecNumber>
    </recommendedName>
</protein>
<dbReference type="STRING" id="1802555.A2755_00365"/>
<keyword evidence="3 5" id="KW-0697">Rotamase</keyword>
<evidence type="ECO:0000256" key="2">
    <source>
        <dbReference type="ARBA" id="ARBA00006577"/>
    </source>
</evidence>
<sequence length="145" mass="15524">MKTPLFIIIGIAAVLALIIYFLIAPQSVSINQEQQTMQELQITDITTGTGDPVKEGDSVSVLYKGTLEDGTVFDASENHSNEPFTFTVGAGQVIQGWDQGLVGMQVGGKRKLVIPSELGYGNAGMQGVIPPDATLIFEVELLEIK</sequence>
<keyword evidence="7" id="KW-0812">Transmembrane</keyword>
<dbReference type="GO" id="GO:0003755">
    <property type="term" value="F:peptidyl-prolyl cis-trans isomerase activity"/>
    <property type="evidence" value="ECO:0007669"/>
    <property type="project" value="UniProtKB-UniRule"/>
</dbReference>
<evidence type="ECO:0000313" key="10">
    <source>
        <dbReference type="Proteomes" id="UP000177029"/>
    </source>
</evidence>
<comment type="catalytic activity">
    <reaction evidence="1 5 6">
        <text>[protein]-peptidylproline (omega=180) = [protein]-peptidylproline (omega=0)</text>
        <dbReference type="Rhea" id="RHEA:16237"/>
        <dbReference type="Rhea" id="RHEA-COMP:10747"/>
        <dbReference type="Rhea" id="RHEA-COMP:10748"/>
        <dbReference type="ChEBI" id="CHEBI:83833"/>
        <dbReference type="ChEBI" id="CHEBI:83834"/>
        <dbReference type="EC" id="5.2.1.8"/>
    </reaction>
</comment>
<evidence type="ECO:0000256" key="4">
    <source>
        <dbReference type="ARBA" id="ARBA00023235"/>
    </source>
</evidence>
<comment type="caution">
    <text evidence="9">The sequence shown here is derived from an EMBL/GenBank/DDBJ whole genome shotgun (WGS) entry which is preliminary data.</text>
</comment>
<evidence type="ECO:0000256" key="7">
    <source>
        <dbReference type="SAM" id="Phobius"/>
    </source>
</evidence>
<evidence type="ECO:0000256" key="6">
    <source>
        <dbReference type="RuleBase" id="RU003915"/>
    </source>
</evidence>
<keyword evidence="7" id="KW-1133">Transmembrane helix</keyword>
<organism evidence="9 10">
    <name type="scientific">Candidatus Wolfebacteria bacterium RIFCSPHIGHO2_01_FULL_48_22</name>
    <dbReference type="NCBI Taxonomy" id="1802555"/>
    <lineage>
        <taxon>Bacteria</taxon>
        <taxon>Candidatus Wolfeibacteriota</taxon>
    </lineage>
</organism>
<dbReference type="Proteomes" id="UP000177029">
    <property type="component" value="Unassembled WGS sequence"/>
</dbReference>
<keyword evidence="7" id="KW-0472">Membrane</keyword>
<dbReference type="EMBL" id="MGIP01000001">
    <property type="protein sequence ID" value="OGM92536.1"/>
    <property type="molecule type" value="Genomic_DNA"/>
</dbReference>
<dbReference type="Pfam" id="PF00254">
    <property type="entry name" value="FKBP_C"/>
    <property type="match status" value="1"/>
</dbReference>